<keyword evidence="2" id="KW-0732">Signal</keyword>
<feature type="region of interest" description="Disordered" evidence="1">
    <location>
        <begin position="55"/>
        <end position="80"/>
    </location>
</feature>
<evidence type="ECO:0000256" key="1">
    <source>
        <dbReference type="SAM" id="MobiDB-lite"/>
    </source>
</evidence>
<dbReference type="EMBL" id="JAYWLU010000016">
    <property type="protein sequence ID" value="MEX3595785.1"/>
    <property type="molecule type" value="Genomic_DNA"/>
</dbReference>
<proteinExistence type="predicted"/>
<sequence length="80" mass="8496">MAHRPSSTRASIHWKGALAAVAGACLILANMAPAHPAEDGLAEMPPAEQAQILEEAGVDQSDLERDRALKELSETTDTDF</sequence>
<protein>
    <submittedName>
        <fullName evidence="3">Uncharacterized protein</fullName>
    </submittedName>
</protein>
<reference evidence="3 4" key="1">
    <citation type="journal article" date="2024" name="Fungal Genet. Biol.">
        <title>The porcine skin microbiome exhibits broad fungal antagonism.</title>
        <authorList>
            <person name="De La Cruz K.F."/>
            <person name="Townsend E.C."/>
            <person name="Alex Cheong J.Z."/>
            <person name="Salamzade R."/>
            <person name="Liu A."/>
            <person name="Sandstrom S."/>
            <person name="Davila E."/>
            <person name="Huang L."/>
            <person name="Xu K.H."/>
            <person name="Wu S.Y."/>
            <person name="Meudt J.J."/>
            <person name="Shanmuganayagam D."/>
            <person name="Gibson A.L.F."/>
            <person name="Kalan L.R."/>
        </authorList>
    </citation>
    <scope>NUCLEOTIDE SEQUENCE [LARGE SCALE GENOMIC DNA]</scope>
    <source>
        <strain evidence="3 4">LK2625</strain>
    </source>
</reference>
<name>A0ABV3V7M1_9MICC</name>
<accession>A0ABV3V7M1</accession>
<feature type="chain" id="PRO_5046593603" evidence="2">
    <location>
        <begin position="37"/>
        <end position="80"/>
    </location>
</feature>
<evidence type="ECO:0000256" key="2">
    <source>
        <dbReference type="SAM" id="SignalP"/>
    </source>
</evidence>
<gene>
    <name evidence="3" type="ORF">VVR66_13785</name>
</gene>
<feature type="signal peptide" evidence="2">
    <location>
        <begin position="1"/>
        <end position="36"/>
    </location>
</feature>
<evidence type="ECO:0000313" key="4">
    <source>
        <dbReference type="Proteomes" id="UP001558481"/>
    </source>
</evidence>
<dbReference type="RefSeq" id="WP_238663143.1">
    <property type="nucleotide sequence ID" value="NZ_CAUREL010000005.1"/>
</dbReference>
<dbReference type="Proteomes" id="UP001558481">
    <property type="component" value="Unassembled WGS sequence"/>
</dbReference>
<organism evidence="3 4">
    <name type="scientific">Kocuria carniphila</name>
    <dbReference type="NCBI Taxonomy" id="262208"/>
    <lineage>
        <taxon>Bacteria</taxon>
        <taxon>Bacillati</taxon>
        <taxon>Actinomycetota</taxon>
        <taxon>Actinomycetes</taxon>
        <taxon>Micrococcales</taxon>
        <taxon>Micrococcaceae</taxon>
        <taxon>Kocuria</taxon>
    </lineage>
</organism>
<keyword evidence="4" id="KW-1185">Reference proteome</keyword>
<comment type="caution">
    <text evidence="3">The sequence shown here is derived from an EMBL/GenBank/DDBJ whole genome shotgun (WGS) entry which is preliminary data.</text>
</comment>
<feature type="compositionally biased region" description="Basic and acidic residues" evidence="1">
    <location>
        <begin position="62"/>
        <end position="73"/>
    </location>
</feature>
<evidence type="ECO:0000313" key="3">
    <source>
        <dbReference type="EMBL" id="MEX3595785.1"/>
    </source>
</evidence>